<sequence length="285" mass="32606">MGGAWSPEEDARLKQLVQEHGPKWSLVSALMAGRGSSQARRNRKQCRERYTNYLDPMLRHDRWTESEDAILRRACSHVPSTDPMQWSKIAKLLPRRSVEYVKNQWRTIVRHQTASHAHPSATPVNAKMPPAWSADENAKLTQLCSDSAQLSWLWIASHFPKRTDLQCRQHWTHVLQPGLKKGKGSWTPEEDDLLRLEVHRLGPLWTQIARKFPGRIAKQCRERYKNHADPTLNKGAWTADEDAILVEAQQGDHRNQWTFLASLLPGRLCRNGAASLIEPQGDPTT</sequence>
<feature type="domain" description="Myb-like" evidence="5">
    <location>
        <begin position="55"/>
        <end position="109"/>
    </location>
</feature>
<dbReference type="Gene3D" id="1.10.10.60">
    <property type="entry name" value="Homeodomain-like"/>
    <property type="match status" value="5"/>
</dbReference>
<feature type="domain" description="HTH myb-type" evidence="6">
    <location>
        <begin position="59"/>
        <end position="113"/>
    </location>
</feature>
<reference evidence="7" key="2">
    <citation type="submission" date="2019-06" db="EMBL/GenBank/DDBJ databases">
        <title>Genomics analysis of Aphanomyces spp. identifies a new class of oomycete effector associated with host adaptation.</title>
        <authorList>
            <person name="Gaulin E."/>
        </authorList>
    </citation>
    <scope>NUCLEOTIDE SEQUENCE</scope>
    <source>
        <strain evidence="7">CBS 578.67</strain>
    </source>
</reference>
<evidence type="ECO:0000313" key="9">
    <source>
        <dbReference type="Proteomes" id="UP000332933"/>
    </source>
</evidence>
<evidence type="ECO:0000259" key="5">
    <source>
        <dbReference type="PROSITE" id="PS50090"/>
    </source>
</evidence>
<dbReference type="GO" id="GO:0019185">
    <property type="term" value="C:snRNA-activating protein complex"/>
    <property type="evidence" value="ECO:0007669"/>
    <property type="project" value="TreeGrafter"/>
</dbReference>
<dbReference type="OrthoDB" id="2143914at2759"/>
<feature type="domain" description="Myb-like" evidence="5">
    <location>
        <begin position="229"/>
        <end position="267"/>
    </location>
</feature>
<dbReference type="GO" id="GO:0042795">
    <property type="term" value="P:snRNA transcription by RNA polymerase II"/>
    <property type="evidence" value="ECO:0007669"/>
    <property type="project" value="TreeGrafter"/>
</dbReference>
<evidence type="ECO:0000259" key="6">
    <source>
        <dbReference type="PROSITE" id="PS51294"/>
    </source>
</evidence>
<protein>
    <submittedName>
        <fullName evidence="8">Aste57867_22877 protein</fullName>
    </submittedName>
</protein>
<dbReference type="CDD" id="cd00167">
    <property type="entry name" value="SANT"/>
    <property type="match status" value="4"/>
</dbReference>
<dbReference type="PANTHER" id="PTHR46621">
    <property type="entry name" value="SNRNA-ACTIVATING PROTEIN COMPLEX SUBUNIT 4"/>
    <property type="match status" value="1"/>
</dbReference>
<feature type="domain" description="HTH myb-type" evidence="6">
    <location>
        <begin position="155"/>
        <end position="179"/>
    </location>
</feature>
<dbReference type="AlphaFoldDB" id="A0A485LLC6"/>
<gene>
    <name evidence="8" type="primary">Aste57867_22877</name>
    <name evidence="7" type="ORF">As57867_022806</name>
    <name evidence="8" type="ORF">ASTE57867_22877</name>
</gene>
<keyword evidence="4" id="KW-0539">Nucleus</keyword>
<keyword evidence="9" id="KW-1185">Reference proteome</keyword>
<dbReference type="EMBL" id="VJMH01007216">
    <property type="protein sequence ID" value="KAF0685175.1"/>
    <property type="molecule type" value="Genomic_DNA"/>
</dbReference>
<dbReference type="PROSITE" id="PS51294">
    <property type="entry name" value="HTH_MYB"/>
    <property type="match status" value="4"/>
</dbReference>
<name>A0A485LLC6_9STRA</name>
<dbReference type="Proteomes" id="UP000332933">
    <property type="component" value="Unassembled WGS sequence"/>
</dbReference>
<evidence type="ECO:0000256" key="2">
    <source>
        <dbReference type="ARBA" id="ARBA00023125"/>
    </source>
</evidence>
<accession>A0A485LLC6</accession>
<feature type="domain" description="HTH myb-type" evidence="6">
    <location>
        <begin position="1"/>
        <end position="58"/>
    </location>
</feature>
<dbReference type="PROSITE" id="PS50090">
    <property type="entry name" value="MYB_LIKE"/>
    <property type="match status" value="5"/>
</dbReference>
<proteinExistence type="predicted"/>
<dbReference type="InterPro" id="IPR051575">
    <property type="entry name" value="Myb-like_DNA-bd"/>
</dbReference>
<dbReference type="SMART" id="SM00717">
    <property type="entry name" value="SANT"/>
    <property type="match status" value="5"/>
</dbReference>
<dbReference type="Pfam" id="PF00249">
    <property type="entry name" value="Myb_DNA-binding"/>
    <property type="match status" value="1"/>
</dbReference>
<organism evidence="8 9">
    <name type="scientific">Aphanomyces stellatus</name>
    <dbReference type="NCBI Taxonomy" id="120398"/>
    <lineage>
        <taxon>Eukaryota</taxon>
        <taxon>Sar</taxon>
        <taxon>Stramenopiles</taxon>
        <taxon>Oomycota</taxon>
        <taxon>Saprolegniomycetes</taxon>
        <taxon>Saprolegniales</taxon>
        <taxon>Verrucalvaceae</taxon>
        <taxon>Aphanomyces</taxon>
    </lineage>
</organism>
<dbReference type="EMBL" id="CAADRA010007242">
    <property type="protein sequence ID" value="VFT99527.1"/>
    <property type="molecule type" value="Genomic_DNA"/>
</dbReference>
<feature type="domain" description="Myb-like" evidence="5">
    <location>
        <begin position="1"/>
        <end position="54"/>
    </location>
</feature>
<dbReference type="GO" id="GO:0001006">
    <property type="term" value="F:RNA polymerase III type 3 promoter sequence-specific DNA binding"/>
    <property type="evidence" value="ECO:0007669"/>
    <property type="project" value="TreeGrafter"/>
</dbReference>
<dbReference type="GO" id="GO:0000978">
    <property type="term" value="F:RNA polymerase II cis-regulatory region sequence-specific DNA binding"/>
    <property type="evidence" value="ECO:0007669"/>
    <property type="project" value="TreeGrafter"/>
</dbReference>
<keyword evidence="3" id="KW-0804">Transcription</keyword>
<feature type="domain" description="Myb-like" evidence="5">
    <location>
        <begin position="178"/>
        <end position="228"/>
    </location>
</feature>
<evidence type="ECO:0000256" key="3">
    <source>
        <dbReference type="ARBA" id="ARBA00023163"/>
    </source>
</evidence>
<evidence type="ECO:0000313" key="8">
    <source>
        <dbReference type="EMBL" id="VFT99527.1"/>
    </source>
</evidence>
<evidence type="ECO:0000256" key="1">
    <source>
        <dbReference type="ARBA" id="ARBA00023015"/>
    </source>
</evidence>
<evidence type="ECO:0000256" key="4">
    <source>
        <dbReference type="ARBA" id="ARBA00023242"/>
    </source>
</evidence>
<keyword evidence="1" id="KW-0805">Transcription regulation</keyword>
<dbReference type="InterPro" id="IPR001005">
    <property type="entry name" value="SANT/Myb"/>
</dbReference>
<dbReference type="InterPro" id="IPR017930">
    <property type="entry name" value="Myb_dom"/>
</dbReference>
<keyword evidence="2" id="KW-0238">DNA-binding</keyword>
<feature type="domain" description="Myb-like" evidence="5">
    <location>
        <begin position="132"/>
        <end position="175"/>
    </location>
</feature>
<feature type="domain" description="HTH myb-type" evidence="6">
    <location>
        <begin position="183"/>
        <end position="232"/>
    </location>
</feature>
<dbReference type="GO" id="GO:0042796">
    <property type="term" value="P:snRNA transcription by RNA polymerase III"/>
    <property type="evidence" value="ECO:0007669"/>
    <property type="project" value="TreeGrafter"/>
</dbReference>
<dbReference type="SUPFAM" id="SSF46689">
    <property type="entry name" value="Homeodomain-like"/>
    <property type="match status" value="4"/>
</dbReference>
<dbReference type="InterPro" id="IPR009057">
    <property type="entry name" value="Homeodomain-like_sf"/>
</dbReference>
<reference evidence="8 9" key="1">
    <citation type="submission" date="2019-03" db="EMBL/GenBank/DDBJ databases">
        <authorList>
            <person name="Gaulin E."/>
            <person name="Dumas B."/>
        </authorList>
    </citation>
    <scope>NUCLEOTIDE SEQUENCE [LARGE SCALE GENOMIC DNA]</scope>
    <source>
        <strain evidence="8">CBS 568.67</strain>
    </source>
</reference>
<dbReference type="PANTHER" id="PTHR46621:SF1">
    <property type="entry name" value="SNRNA-ACTIVATING PROTEIN COMPLEX SUBUNIT 4"/>
    <property type="match status" value="1"/>
</dbReference>
<dbReference type="Pfam" id="PF13921">
    <property type="entry name" value="Myb_DNA-bind_6"/>
    <property type="match status" value="2"/>
</dbReference>
<evidence type="ECO:0000313" key="7">
    <source>
        <dbReference type="EMBL" id="KAF0685175.1"/>
    </source>
</evidence>